<dbReference type="Pfam" id="PF18389">
    <property type="entry name" value="TrmO_C"/>
    <property type="match status" value="1"/>
</dbReference>
<organism evidence="4 5">
    <name type="scientific">Ferrimonas sediminum</name>
    <dbReference type="NCBI Taxonomy" id="718193"/>
    <lineage>
        <taxon>Bacteria</taxon>
        <taxon>Pseudomonadati</taxon>
        <taxon>Pseudomonadota</taxon>
        <taxon>Gammaproteobacteria</taxon>
        <taxon>Alteromonadales</taxon>
        <taxon>Ferrimonadaceae</taxon>
        <taxon>Ferrimonas</taxon>
    </lineage>
</organism>
<sequence length="236" mass="26558">MKIEMTPVALCHSPYKQKFAIPRQPRLVPAAVGRLMLQGECNTADVLRGIEQFDYLWLIFSFHQNLHQGWKPTVRPPRLGGNERMGVFATRATFRPNGLGMSAVKLRGVGCDQGQHYLEVEGIDLLDGTPIYDIKPYVPYSDALPDACGGFAQQAPEPMAVSLSDTARQQMDDAERRQPGFRQLAEQVLAQDPRPGYHKDDSDREYGVQLHQFDLRWRVINGVNHIIAVVALPEHD</sequence>
<dbReference type="InterPro" id="IPR023368">
    <property type="entry name" value="UPF0066_cons_site"/>
</dbReference>
<dbReference type="AlphaFoldDB" id="A0A1G8LJA4"/>
<dbReference type="RefSeq" id="WP_090361614.1">
    <property type="nucleotide sequence ID" value="NZ_FNEM01000002.1"/>
</dbReference>
<reference evidence="5" key="1">
    <citation type="submission" date="2016-10" db="EMBL/GenBank/DDBJ databases">
        <authorList>
            <person name="Varghese N."/>
            <person name="Submissions S."/>
        </authorList>
    </citation>
    <scope>NUCLEOTIDE SEQUENCE [LARGE SCALE GENOMIC DNA]</scope>
    <source>
        <strain evidence="5">DSM 23317</strain>
    </source>
</reference>
<dbReference type="OrthoDB" id="9804309at2"/>
<dbReference type="FunFam" id="2.40.30.70:FF:000001">
    <property type="entry name" value="tRNA (N6-threonylcarbamoyladenosine(37)-N6)-methyltransferase TrmO"/>
    <property type="match status" value="1"/>
</dbReference>
<dbReference type="InterPro" id="IPR023370">
    <property type="entry name" value="TrmO-like_N"/>
</dbReference>
<dbReference type="Pfam" id="PF01980">
    <property type="entry name" value="TrmO_N"/>
    <property type="match status" value="1"/>
</dbReference>
<evidence type="ECO:0000259" key="3">
    <source>
        <dbReference type="PROSITE" id="PS51668"/>
    </source>
</evidence>
<protein>
    <submittedName>
        <fullName evidence="4">tRNA-Thr(GGU) m(6)t(6)A37 methyltransferase TsaA</fullName>
    </submittedName>
</protein>
<dbReference type="Proteomes" id="UP000199527">
    <property type="component" value="Unassembled WGS sequence"/>
</dbReference>
<dbReference type="GO" id="GO:0089715">
    <property type="term" value="F:tRNA (L-threonylcarbamoyladenosine(37)-C2) methyltransferase activity"/>
    <property type="evidence" value="ECO:0007669"/>
    <property type="project" value="TreeGrafter"/>
</dbReference>
<dbReference type="InterPro" id="IPR041369">
    <property type="entry name" value="TrmO_C"/>
</dbReference>
<dbReference type="InterPro" id="IPR036414">
    <property type="entry name" value="YaeB_N_sf"/>
</dbReference>
<dbReference type="SUPFAM" id="SSF118196">
    <property type="entry name" value="YaeB-like"/>
    <property type="match status" value="1"/>
</dbReference>
<dbReference type="EMBL" id="FNEM01000002">
    <property type="protein sequence ID" value="SDI55738.1"/>
    <property type="molecule type" value="Genomic_DNA"/>
</dbReference>
<keyword evidence="1" id="KW-0949">S-adenosyl-L-methionine</keyword>
<evidence type="ECO:0000256" key="2">
    <source>
        <dbReference type="ARBA" id="ARBA00033753"/>
    </source>
</evidence>
<dbReference type="NCBIfam" id="TIGR00104">
    <property type="entry name" value="tRNA_TsaA"/>
    <property type="match status" value="1"/>
</dbReference>
<dbReference type="Gene3D" id="2.40.30.70">
    <property type="entry name" value="YaeB-like"/>
    <property type="match status" value="1"/>
</dbReference>
<dbReference type="PANTHER" id="PTHR12818">
    <property type="entry name" value="TRNA (ADENINE(37)-N6)-METHYLTRANSFERASE"/>
    <property type="match status" value="1"/>
</dbReference>
<feature type="domain" description="TsaA-like" evidence="3">
    <location>
        <begin position="5"/>
        <end position="146"/>
    </location>
</feature>
<dbReference type="Gene3D" id="3.30.2310.10">
    <property type="entry name" value="YaeB-like"/>
    <property type="match status" value="1"/>
</dbReference>
<dbReference type="InterPro" id="IPR036413">
    <property type="entry name" value="YaeB-like_sf"/>
</dbReference>
<keyword evidence="4" id="KW-0489">Methyltransferase</keyword>
<dbReference type="CDD" id="cd09281">
    <property type="entry name" value="UPF0066"/>
    <property type="match status" value="1"/>
</dbReference>
<gene>
    <name evidence="4" type="ORF">SAMN04488540_10280</name>
</gene>
<dbReference type="InterPro" id="IPR040372">
    <property type="entry name" value="YaeB-like"/>
</dbReference>
<evidence type="ECO:0000313" key="5">
    <source>
        <dbReference type="Proteomes" id="UP000199527"/>
    </source>
</evidence>
<evidence type="ECO:0000256" key="1">
    <source>
        <dbReference type="ARBA" id="ARBA00022691"/>
    </source>
</evidence>
<name>A0A1G8LJA4_9GAMM</name>
<accession>A0A1G8LJA4</accession>
<proteinExistence type="inferred from homology"/>
<comment type="similarity">
    <text evidence="2">Belongs to the tRNA methyltransferase O family.</text>
</comment>
<dbReference type="GO" id="GO:0032259">
    <property type="term" value="P:methylation"/>
    <property type="evidence" value="ECO:0007669"/>
    <property type="project" value="UniProtKB-KW"/>
</dbReference>
<keyword evidence="5" id="KW-1185">Reference proteome</keyword>
<dbReference type="PROSITE" id="PS51668">
    <property type="entry name" value="TSAA_2"/>
    <property type="match status" value="1"/>
</dbReference>
<evidence type="ECO:0000313" key="4">
    <source>
        <dbReference type="EMBL" id="SDI55738.1"/>
    </source>
</evidence>
<dbReference type="PANTHER" id="PTHR12818:SF0">
    <property type="entry name" value="TRNA (ADENINE(37)-N6)-METHYLTRANSFERASE"/>
    <property type="match status" value="1"/>
</dbReference>
<keyword evidence="4" id="KW-0808">Transferase</keyword>
<dbReference type="PROSITE" id="PS01318">
    <property type="entry name" value="TSAA_1"/>
    <property type="match status" value="1"/>
</dbReference>